<dbReference type="OrthoDB" id="9785372at2"/>
<comment type="subcellular location">
    <subcellularLocation>
        <location evidence="1">Membrane</location>
    </subcellularLocation>
</comment>
<organism evidence="3 4">
    <name type="scientific">Edaphobacter modestus</name>
    <dbReference type="NCBI Taxonomy" id="388466"/>
    <lineage>
        <taxon>Bacteria</taxon>
        <taxon>Pseudomonadati</taxon>
        <taxon>Acidobacteriota</taxon>
        <taxon>Terriglobia</taxon>
        <taxon>Terriglobales</taxon>
        <taxon>Acidobacteriaceae</taxon>
        <taxon>Edaphobacter</taxon>
    </lineage>
</organism>
<gene>
    <name evidence="3" type="ORF">BDD14_3654</name>
</gene>
<feature type="domain" description="NAD-dependent epimerase/dehydratase" evidence="2">
    <location>
        <begin position="10"/>
        <end position="106"/>
    </location>
</feature>
<evidence type="ECO:0000313" key="4">
    <source>
        <dbReference type="Proteomes" id="UP000292958"/>
    </source>
</evidence>
<evidence type="ECO:0000256" key="1">
    <source>
        <dbReference type="ARBA" id="ARBA00004370"/>
    </source>
</evidence>
<evidence type="ECO:0000259" key="2">
    <source>
        <dbReference type="Pfam" id="PF01370"/>
    </source>
</evidence>
<dbReference type="Pfam" id="PF01370">
    <property type="entry name" value="Epimerase"/>
    <property type="match status" value="1"/>
</dbReference>
<dbReference type="EMBL" id="SHKW01000001">
    <property type="protein sequence ID" value="RZU42108.1"/>
    <property type="molecule type" value="Genomic_DNA"/>
</dbReference>
<dbReference type="AlphaFoldDB" id="A0A4Q7YWN8"/>
<proteinExistence type="predicted"/>
<dbReference type="PANTHER" id="PTHR14097">
    <property type="entry name" value="OXIDOREDUCTASE HTATIP2"/>
    <property type="match status" value="1"/>
</dbReference>
<keyword evidence="4" id="KW-1185">Reference proteome</keyword>
<name>A0A4Q7YWN8_9BACT</name>
<accession>A0A4Q7YWN8</accession>
<dbReference type="Gene3D" id="3.40.50.720">
    <property type="entry name" value="NAD(P)-binding Rossmann-like Domain"/>
    <property type="match status" value="1"/>
</dbReference>
<comment type="caution">
    <text evidence="3">The sequence shown here is derived from an EMBL/GenBank/DDBJ whole genome shotgun (WGS) entry which is preliminary data.</text>
</comment>
<protein>
    <submittedName>
        <fullName evidence="3">NAD-dependent epimerase/dehydratase family protein</fullName>
    </submittedName>
</protein>
<dbReference type="RefSeq" id="WP_130419908.1">
    <property type="nucleotide sequence ID" value="NZ_SHKW01000001.1"/>
</dbReference>
<evidence type="ECO:0000313" key="3">
    <source>
        <dbReference type="EMBL" id="RZU42108.1"/>
    </source>
</evidence>
<dbReference type="SUPFAM" id="SSF51735">
    <property type="entry name" value="NAD(P)-binding Rossmann-fold domains"/>
    <property type="match status" value="1"/>
</dbReference>
<dbReference type="GO" id="GO:0016020">
    <property type="term" value="C:membrane"/>
    <property type="evidence" value="ECO:0007669"/>
    <property type="project" value="UniProtKB-SubCell"/>
</dbReference>
<dbReference type="InterPro" id="IPR036291">
    <property type="entry name" value="NAD(P)-bd_dom_sf"/>
</dbReference>
<dbReference type="Proteomes" id="UP000292958">
    <property type="component" value="Unassembled WGS sequence"/>
</dbReference>
<sequence>MDANGTKIKVILTGATGMVGEGVLLECLEHPAIEQVLVVGRKPYHAKHPRLRECIVPDFLHLERVTDQLTGYDACFYCAGISSSGMSEAEYTRITYDIPLHFAQTLAGLNPQMIFSHVSGSHTDSSEKGRIMWARVKGKAENALMGCGFEKVYNLRPGFMRPTDGQKNIKGYYSAIGRLYPVLRALFPNHVSTMREVGLAMINSVLKGYPKSVLEIRDIKALAGTWPSSEDAHRLPESASTL</sequence>
<reference evidence="3 4" key="1">
    <citation type="submission" date="2019-02" db="EMBL/GenBank/DDBJ databases">
        <title>Genomic Encyclopedia of Archaeal and Bacterial Type Strains, Phase II (KMG-II): from individual species to whole genera.</title>
        <authorList>
            <person name="Goeker M."/>
        </authorList>
    </citation>
    <scope>NUCLEOTIDE SEQUENCE [LARGE SCALE GENOMIC DNA]</scope>
    <source>
        <strain evidence="3 4">DSM 18101</strain>
    </source>
</reference>
<dbReference type="InterPro" id="IPR001509">
    <property type="entry name" value="Epimerase_deHydtase"/>
</dbReference>
<dbReference type="PANTHER" id="PTHR14097:SF8">
    <property type="entry name" value="NAD(P)-BINDING DOMAIN-CONTAINING PROTEIN"/>
    <property type="match status" value="1"/>
</dbReference>